<dbReference type="InterPro" id="IPR029464">
    <property type="entry name" value="HSDR_N"/>
</dbReference>
<keyword evidence="2" id="KW-0540">Nuclease</keyword>
<protein>
    <submittedName>
        <fullName evidence="2">Restriction endonuclease</fullName>
    </submittedName>
</protein>
<evidence type="ECO:0000313" key="2">
    <source>
        <dbReference type="EMBL" id="QJE97517.1"/>
    </source>
</evidence>
<keyword evidence="2" id="KW-0255">Endonuclease</keyword>
<dbReference type="Pfam" id="PF13588">
    <property type="entry name" value="HSDR_N_2"/>
    <property type="match status" value="1"/>
</dbReference>
<name>A0A858RKQ9_9BACT</name>
<keyword evidence="3" id="KW-1185">Reference proteome</keyword>
<dbReference type="InterPro" id="IPR017035">
    <property type="entry name" value="UCP035009_HsdR_All3000-type"/>
</dbReference>
<dbReference type="GO" id="GO:0004519">
    <property type="term" value="F:endonuclease activity"/>
    <property type="evidence" value="ECO:0007669"/>
    <property type="project" value="UniProtKB-KW"/>
</dbReference>
<feature type="domain" description="Type I restriction enzyme R protein N-terminal" evidence="1">
    <location>
        <begin position="49"/>
        <end position="121"/>
    </location>
</feature>
<organism evidence="2 3">
    <name type="scientific">Luteolibacter luteus</name>
    <dbReference type="NCBI Taxonomy" id="2728835"/>
    <lineage>
        <taxon>Bacteria</taxon>
        <taxon>Pseudomonadati</taxon>
        <taxon>Verrucomicrobiota</taxon>
        <taxon>Verrucomicrobiia</taxon>
        <taxon>Verrucomicrobiales</taxon>
        <taxon>Verrucomicrobiaceae</taxon>
        <taxon>Luteolibacter</taxon>
    </lineage>
</organism>
<reference evidence="2 3" key="1">
    <citation type="submission" date="2020-04" db="EMBL/GenBank/DDBJ databases">
        <title>Luteolibacter sp. G-1-1-1 isolated from soil.</title>
        <authorList>
            <person name="Dahal R.H."/>
        </authorList>
    </citation>
    <scope>NUCLEOTIDE SEQUENCE [LARGE SCALE GENOMIC DNA]</scope>
    <source>
        <strain evidence="2 3">G-1-1-1</strain>
    </source>
</reference>
<proteinExistence type="predicted"/>
<dbReference type="AlphaFoldDB" id="A0A858RKQ9"/>
<dbReference type="KEGG" id="luo:HHL09_17575"/>
<evidence type="ECO:0000259" key="1">
    <source>
        <dbReference type="Pfam" id="PF13588"/>
    </source>
</evidence>
<accession>A0A858RKQ9</accession>
<keyword evidence="2" id="KW-0378">Hydrolase</keyword>
<gene>
    <name evidence="2" type="ORF">HHL09_17575</name>
</gene>
<sequence>MDLADHLLQIASRIPAQIQHLQTEEATKNALVLPFLNGLGYNVFDPTEVIPEFIADVGTKKGEKVDYVIMKDGKPCLLIECKPVGAKLHINHASQLFRYFSVTDARFAILTNGVDYQFYTDIEAPNKMDEKPFFELSMLSLDSRTIEEVRKFSKTVFNLEAILSTASELKYKKQILLLLAKELEAPSEDLVRHFAKQVHGGVFSPAIKSQFTSLVGDAFRDFIKGRVAQRLQSALDDNTPAPGTSLPRVTEPIAENGEEEIITTQEEKEAFQIVRAILSKHVQPARVVMRDTKSYCGVLLDDNNRKPICRLRFNYSQKYLGLFDAQKNEEKFPLNVPLDIFKFEDRLIEAVTNYDTKKSESEDVASA</sequence>
<dbReference type="Proteomes" id="UP000501812">
    <property type="component" value="Chromosome"/>
</dbReference>
<dbReference type="EMBL" id="CP051774">
    <property type="protein sequence ID" value="QJE97517.1"/>
    <property type="molecule type" value="Genomic_DNA"/>
</dbReference>
<evidence type="ECO:0000313" key="3">
    <source>
        <dbReference type="Proteomes" id="UP000501812"/>
    </source>
</evidence>
<dbReference type="PIRSF" id="PIRSF035009">
    <property type="entry name" value="UCP035009_HSDR_N"/>
    <property type="match status" value="1"/>
</dbReference>
<dbReference type="RefSeq" id="WP_169455939.1">
    <property type="nucleotide sequence ID" value="NZ_CP051774.1"/>
</dbReference>